<organism evidence="1 2">
    <name type="scientific">Arthrobacter gyeryongensis</name>
    <dbReference type="NCBI Taxonomy" id="1650592"/>
    <lineage>
        <taxon>Bacteria</taxon>
        <taxon>Bacillati</taxon>
        <taxon>Actinomycetota</taxon>
        <taxon>Actinomycetes</taxon>
        <taxon>Micrococcales</taxon>
        <taxon>Micrococcaceae</taxon>
        <taxon>Arthrobacter</taxon>
    </lineage>
</organism>
<reference evidence="2" key="1">
    <citation type="journal article" date="2019" name="Int. J. Syst. Evol. Microbiol.">
        <title>The Global Catalogue of Microorganisms (GCM) 10K type strain sequencing project: providing services to taxonomists for standard genome sequencing and annotation.</title>
        <authorList>
            <consortium name="The Broad Institute Genomics Platform"/>
            <consortium name="The Broad Institute Genome Sequencing Center for Infectious Disease"/>
            <person name="Wu L."/>
            <person name="Ma J."/>
        </authorList>
    </citation>
    <scope>NUCLEOTIDE SEQUENCE [LARGE SCALE GENOMIC DNA]</scope>
    <source>
        <strain evidence="2">JCM 18514</strain>
    </source>
</reference>
<dbReference type="Proteomes" id="UP001500200">
    <property type="component" value="Unassembled WGS sequence"/>
</dbReference>
<protein>
    <submittedName>
        <fullName evidence="1">Uncharacterized protein</fullName>
    </submittedName>
</protein>
<name>A0ABP9SS20_9MICC</name>
<accession>A0ABP9SS20</accession>
<keyword evidence="2" id="KW-1185">Reference proteome</keyword>
<sequence length="101" mass="10731">MGLRRFFRRSPAGTAERVPAVVLTKPKPMQPQSPEHLAELQEALAELAQAAAGAGVTRFHACGRNGKSWEDDPIAIRALAATFRDFRAGGGTSDATQGTDV</sequence>
<dbReference type="EMBL" id="BAABKK010000038">
    <property type="protein sequence ID" value="GAA5201715.1"/>
    <property type="molecule type" value="Genomic_DNA"/>
</dbReference>
<evidence type="ECO:0000313" key="1">
    <source>
        <dbReference type="EMBL" id="GAA5201715.1"/>
    </source>
</evidence>
<proteinExistence type="predicted"/>
<gene>
    <name evidence="1" type="ORF">GCM10023346_46720</name>
</gene>
<comment type="caution">
    <text evidence="1">The sequence shown here is derived from an EMBL/GenBank/DDBJ whole genome shotgun (WGS) entry which is preliminary data.</text>
</comment>
<evidence type="ECO:0000313" key="2">
    <source>
        <dbReference type="Proteomes" id="UP001500200"/>
    </source>
</evidence>